<feature type="signal peptide" evidence="1">
    <location>
        <begin position="1"/>
        <end position="22"/>
    </location>
</feature>
<name>A0A098GHN7_LEGMI</name>
<dbReference type="InterPro" id="IPR007825">
    <property type="entry name" value="Major_OMP_Legionella"/>
</dbReference>
<evidence type="ECO:0000313" key="3">
    <source>
        <dbReference type="EMBL" id="SCY68117.1"/>
    </source>
</evidence>
<keyword evidence="1" id="KW-0732">Signal</keyword>
<evidence type="ECO:0000313" key="2">
    <source>
        <dbReference type="EMBL" id="CEG61984.1"/>
    </source>
</evidence>
<keyword evidence="5" id="KW-1185">Reference proteome</keyword>
<dbReference type="KEGG" id="tmc:LMI_2732"/>
<dbReference type="Proteomes" id="UP000182998">
    <property type="component" value="Unassembled WGS sequence"/>
</dbReference>
<accession>A0A098GHN7</accession>
<dbReference type="RefSeq" id="WP_045100127.1">
    <property type="nucleotide sequence ID" value="NZ_CP020614.1"/>
</dbReference>
<dbReference type="Pfam" id="PF05150">
    <property type="entry name" value="Legionella_OMP"/>
    <property type="match status" value="1"/>
</dbReference>
<organism evidence="2 4">
    <name type="scientific">Legionella micdadei</name>
    <name type="common">Tatlockia micdadei</name>
    <dbReference type="NCBI Taxonomy" id="451"/>
    <lineage>
        <taxon>Bacteria</taxon>
        <taxon>Pseudomonadati</taxon>
        <taxon>Pseudomonadota</taxon>
        <taxon>Gammaproteobacteria</taxon>
        <taxon>Legionellales</taxon>
        <taxon>Legionellaceae</taxon>
        <taxon>Legionella</taxon>
    </lineage>
</organism>
<evidence type="ECO:0000313" key="5">
    <source>
        <dbReference type="Proteomes" id="UP000182998"/>
    </source>
</evidence>
<reference evidence="3 5" key="3">
    <citation type="submission" date="2016-10" db="EMBL/GenBank/DDBJ databases">
        <authorList>
            <person name="Varghese N."/>
            <person name="Submissions S."/>
        </authorList>
    </citation>
    <scope>NUCLEOTIDE SEQUENCE [LARGE SCALE GENOMIC DNA]</scope>
    <source>
        <strain evidence="3 5">ATCC 33218</strain>
    </source>
</reference>
<reference evidence="4" key="2">
    <citation type="submission" date="2014-09" db="EMBL/GenBank/DDBJ databases">
        <authorList>
            <person name="Gomez-Valero L."/>
        </authorList>
    </citation>
    <scope>NUCLEOTIDE SEQUENCE [LARGE SCALE GENOMIC DNA]</scope>
    <source>
        <strain evidence="4">ATCC33218</strain>
    </source>
</reference>
<dbReference type="EMBL" id="LN614830">
    <property type="protein sequence ID" value="CEG61984.1"/>
    <property type="molecule type" value="Genomic_DNA"/>
</dbReference>
<reference evidence="2" key="1">
    <citation type="submission" date="2014-09" db="EMBL/GenBank/DDBJ databases">
        <authorList>
            <person name="GOMEZ-VALERO Laura"/>
        </authorList>
    </citation>
    <scope>NUCLEOTIDE SEQUENCE</scope>
    <source>
        <strain evidence="2">ATCC33218</strain>
    </source>
</reference>
<sequence>MERKKHRWLAVLGLVFSGATSAAPLALDKDGPVCTSFLCAFKAPGGIYANFTGYYLRPSETGIGLVTDSWQYPVPGGELSRSKPVQPHHKFAGRIVLGYDFANSANNIEANYFVLRNKTHAINDFSDGSDYFGSVLFPDATIPPTPGFVSNAYLRYEIHQADLKAGRKYSDATQSFSIHPSAGVRYAEIEHKLTFAAPGNMISEFNGVGPLFSVDANYGLGHGFGLVGYFDYAFIVGQIHSHSYVVVQNFSHMFTWPKNDRIVNSITGKLGVDYSHVFSNTARATLEAGYQVGTYQNAMDTLRGYLFNPGFQHIAGKETNSFSYRGPYLSLAIHA</sequence>
<evidence type="ECO:0000256" key="1">
    <source>
        <dbReference type="SAM" id="SignalP"/>
    </source>
</evidence>
<feature type="chain" id="PRO_5009750816" evidence="1">
    <location>
        <begin position="23"/>
        <end position="335"/>
    </location>
</feature>
<dbReference type="AlphaFoldDB" id="A0A098GHN7"/>
<gene>
    <name evidence="2" type="ORF">LMI_2732</name>
    <name evidence="3" type="ORF">SAMN02982997_02492</name>
</gene>
<dbReference type="Proteomes" id="UP000032414">
    <property type="component" value="Chromosome I"/>
</dbReference>
<dbReference type="EMBL" id="FMVN01000013">
    <property type="protein sequence ID" value="SCY68117.1"/>
    <property type="molecule type" value="Genomic_DNA"/>
</dbReference>
<evidence type="ECO:0000313" key="4">
    <source>
        <dbReference type="Proteomes" id="UP000032414"/>
    </source>
</evidence>
<dbReference type="OrthoDB" id="5640095at2"/>
<protein>
    <submittedName>
        <fullName evidence="3">Legionella pneumophila major outer membrane protein</fullName>
    </submittedName>
</protein>
<proteinExistence type="predicted"/>
<dbReference type="HOGENOM" id="CLU_820839_0_0_6"/>
<dbReference type="PATRIC" id="fig|451.8.peg.2534"/>